<dbReference type="GO" id="GO:0046872">
    <property type="term" value="F:metal ion binding"/>
    <property type="evidence" value="ECO:0007669"/>
    <property type="project" value="InterPro"/>
</dbReference>
<comment type="caution">
    <text evidence="6">The sequence shown here is derived from an EMBL/GenBank/DDBJ whole genome shotgun (WGS) entry which is preliminary data.</text>
</comment>
<keyword evidence="7" id="KW-1185">Reference proteome</keyword>
<dbReference type="PANTHER" id="PTHR11851">
    <property type="entry name" value="METALLOPROTEASE"/>
    <property type="match status" value="1"/>
</dbReference>
<dbReference type="GO" id="GO:0008237">
    <property type="term" value="F:metallopeptidase activity"/>
    <property type="evidence" value="ECO:0007669"/>
    <property type="project" value="UniProtKB-KW"/>
</dbReference>
<feature type="domain" description="Peptidase M16 N-terminal" evidence="4">
    <location>
        <begin position="52"/>
        <end position="167"/>
    </location>
</feature>
<sequence>MLRSILTAGAGLLALAAAQPVWADDHAGGETPAITAPEIEFTQWTLDNGLRVIAIPDDTTGTVTTSLWYEIGSKLDPEGRSGFAHLFEHILSRKTENMPYNMIYGLTADIGGTRNASNGTDRTNYFEQVPAAYLEQMLWTHRERMAFPVVDDEVFNRERDVVKEELRQRVLAPPYGRFQRFVIPENAYDILPHRRPGIGSIEDLDSATLDDARAFYEAYYGPDTATLIVAGNFQMDQLRALVDQYFGDIPRRKNPVDVTITEREPERTEPRMVNSTAPNVPLPLVGTIWKLPGEAHPDIAAIEVMDAIMSRGDNSRMHAALIRTGKAVQAVHFARTSEEAGVLAQFAVINPTANMEEVAGILVTEREKMRTERVTDAELAEAKNEIAASALRRRETARGRAFELGESLVSTGDPYHADKRLAAIAAVTADDVQRVAQKYYDPQKRTDITYVEGEDDPSTYANPVPMPEYRTLPPATGAIRKVKPEGERMAPPEPGVSPEVVAPEIVEATLDNGVKIVAVQTGEVPIASMSVIVPGGSKSDPRDKAGLSEMAAALADTGTADMSATDIAAKFESLGASFGGGAGSDGASFGLTAPVVNMAEAGKVAASIIRGATFPEDELVRERKRAIDGLQVSLKDPGALSRFVVRTAMYGDAGYGTQPGGTTDSLAAITRNDLAQHRAEYWHPEATQIIISGGIAPNKAIELATSLFGDWTVDTPAPAAPADPAGVEQPVRTIVIDMPDAGQASVIAAVRAPERAGADYYPLVLANSVLGGGSSGRLFEEVRTKRSLSYGAYSGFASRADDSILTASAQTKNESADEVAQLFLDEFTRLGSEPLSEELLAKRRLYLSGGYSRSLETSSGFNRIVAGLLQQGIGPDEAADYASRLEGVTAAEANKAASDYVDPDKATIVIVGDAKQFIDEIREMRPDVEVIAAADIDLSSADFGVESGE</sequence>
<comment type="similarity">
    <text evidence="1">Belongs to the peptidase M16 family.</text>
</comment>
<feature type="chain" id="PRO_5032949326" evidence="3">
    <location>
        <begin position="24"/>
        <end position="949"/>
    </location>
</feature>
<keyword evidence="2" id="KW-0645">Protease</keyword>
<dbReference type="InterPro" id="IPR011765">
    <property type="entry name" value="Pept_M16_N"/>
</dbReference>
<keyword evidence="2" id="KW-0378">Hydrolase</keyword>
<gene>
    <name evidence="6" type="ORF">GRI35_05285</name>
</gene>
<evidence type="ECO:0000256" key="2">
    <source>
        <dbReference type="ARBA" id="ARBA00023049"/>
    </source>
</evidence>
<keyword evidence="2" id="KW-0482">Metalloprotease</keyword>
<accession>A0A844Z650</accession>
<evidence type="ECO:0000259" key="4">
    <source>
        <dbReference type="Pfam" id="PF00675"/>
    </source>
</evidence>
<evidence type="ECO:0000256" key="3">
    <source>
        <dbReference type="SAM" id="SignalP"/>
    </source>
</evidence>
<feature type="domain" description="Peptidase M16 C-terminal" evidence="5">
    <location>
        <begin position="669"/>
        <end position="842"/>
    </location>
</feature>
<feature type="domain" description="Peptidase M16 C-terminal" evidence="5">
    <location>
        <begin position="207"/>
        <end position="385"/>
    </location>
</feature>
<dbReference type="Pfam" id="PF05193">
    <property type="entry name" value="Peptidase_M16_C"/>
    <property type="match status" value="2"/>
</dbReference>
<evidence type="ECO:0000259" key="5">
    <source>
        <dbReference type="Pfam" id="PF05193"/>
    </source>
</evidence>
<proteinExistence type="inferred from homology"/>
<dbReference type="Proteomes" id="UP000460290">
    <property type="component" value="Unassembled WGS sequence"/>
</dbReference>
<dbReference type="OrthoDB" id="9811314at2"/>
<keyword evidence="3" id="KW-0732">Signal</keyword>
<organism evidence="6 7">
    <name type="scientific">Pontixanthobacter aestiaquae</name>
    <dbReference type="NCBI Taxonomy" id="1509367"/>
    <lineage>
        <taxon>Bacteria</taxon>
        <taxon>Pseudomonadati</taxon>
        <taxon>Pseudomonadota</taxon>
        <taxon>Alphaproteobacteria</taxon>
        <taxon>Sphingomonadales</taxon>
        <taxon>Erythrobacteraceae</taxon>
        <taxon>Pontixanthobacter</taxon>
    </lineage>
</organism>
<dbReference type="PANTHER" id="PTHR11851:SF49">
    <property type="entry name" value="MITOCHONDRIAL-PROCESSING PEPTIDASE SUBUNIT ALPHA"/>
    <property type="match status" value="1"/>
</dbReference>
<dbReference type="AlphaFoldDB" id="A0A844Z650"/>
<reference evidence="6 7" key="1">
    <citation type="submission" date="2019-12" db="EMBL/GenBank/DDBJ databases">
        <title>Genomic-based taxomic classification of the family Erythrobacteraceae.</title>
        <authorList>
            <person name="Xu L."/>
        </authorList>
    </citation>
    <scope>NUCLEOTIDE SEQUENCE [LARGE SCALE GENOMIC DNA]</scope>
    <source>
        <strain evidence="6 7">KCTC 42006</strain>
    </source>
</reference>
<dbReference type="Pfam" id="PF00675">
    <property type="entry name" value="Peptidase_M16"/>
    <property type="match status" value="2"/>
</dbReference>
<evidence type="ECO:0000313" key="7">
    <source>
        <dbReference type="Proteomes" id="UP000460290"/>
    </source>
</evidence>
<feature type="domain" description="Peptidase M16 N-terminal" evidence="4">
    <location>
        <begin position="517"/>
        <end position="635"/>
    </location>
</feature>
<dbReference type="RefSeq" id="WP_160613196.1">
    <property type="nucleotide sequence ID" value="NZ_JAUFQM010000001.1"/>
</dbReference>
<dbReference type="InterPro" id="IPR011249">
    <property type="entry name" value="Metalloenz_LuxS/M16"/>
</dbReference>
<dbReference type="EMBL" id="WTYZ01000001">
    <property type="protein sequence ID" value="MXO82782.1"/>
    <property type="molecule type" value="Genomic_DNA"/>
</dbReference>
<feature type="signal peptide" evidence="3">
    <location>
        <begin position="1"/>
        <end position="23"/>
    </location>
</feature>
<evidence type="ECO:0000256" key="1">
    <source>
        <dbReference type="ARBA" id="ARBA00007261"/>
    </source>
</evidence>
<name>A0A844Z650_9SPHN</name>
<dbReference type="InterPro" id="IPR007863">
    <property type="entry name" value="Peptidase_M16_C"/>
</dbReference>
<dbReference type="Gene3D" id="3.30.830.10">
    <property type="entry name" value="Metalloenzyme, LuxS/M16 peptidase-like"/>
    <property type="match status" value="4"/>
</dbReference>
<dbReference type="InterPro" id="IPR050361">
    <property type="entry name" value="MPP/UQCRC_Complex"/>
</dbReference>
<dbReference type="SUPFAM" id="SSF63411">
    <property type="entry name" value="LuxS/MPP-like metallohydrolase"/>
    <property type="match status" value="4"/>
</dbReference>
<evidence type="ECO:0000313" key="6">
    <source>
        <dbReference type="EMBL" id="MXO82782.1"/>
    </source>
</evidence>
<protein>
    <submittedName>
        <fullName evidence="6">Insulinase family protein</fullName>
    </submittedName>
</protein>